<protein>
    <submittedName>
        <fullName evidence="1">Uncharacterized protein</fullName>
    </submittedName>
</protein>
<keyword evidence="2" id="KW-1185">Reference proteome</keyword>
<evidence type="ECO:0000313" key="2">
    <source>
        <dbReference type="Proteomes" id="UP000198211"/>
    </source>
</evidence>
<feature type="non-terminal residue" evidence="1">
    <location>
        <position position="280"/>
    </location>
</feature>
<comment type="caution">
    <text evidence="1">The sequence shown here is derived from an EMBL/GenBank/DDBJ whole genome shotgun (WGS) entry which is preliminary data.</text>
</comment>
<gene>
    <name evidence="1" type="ORF">PHMEG_00030438</name>
</gene>
<dbReference type="OrthoDB" id="127910at2759"/>
<sequence length="280" mass="32524">MVEFRVKKKNQLEKLRKEHHHLECVMKKHVAILQYQSQLEAIPDTVPTMMGTIRELVLTMEEIRGQNLVLRQLIELHQHFQAVVQSELPTSPQRVEPVLPGSGWWVYFHNNAPAFYYQPFLPEEVADIPNPLDHGFIADMPATALVGTLLGWKVYRELSRSYDASEELVSHMRLTKRVNCSLDRAYTVARAHEKDLRPLLVTPVGWSSNDHHKVSVQVLQEINPDCFVMVHHIPGPTSIRYMFVSRTAQWNLQDDPTKNRFNRDAMIPQDNIEWTQYGWA</sequence>
<accession>A0A225V1X0</accession>
<proteinExistence type="predicted"/>
<reference evidence="2" key="1">
    <citation type="submission" date="2017-03" db="EMBL/GenBank/DDBJ databases">
        <title>Phytopthora megakarya and P. palmivora, two closely related causual agents of cacao black pod achieved similar genome size and gene model numbers by different mechanisms.</title>
        <authorList>
            <person name="Ali S."/>
            <person name="Shao J."/>
            <person name="Larry D.J."/>
            <person name="Kronmiller B."/>
            <person name="Shen D."/>
            <person name="Strem M.D."/>
            <person name="Melnick R.L."/>
            <person name="Guiltinan M.J."/>
            <person name="Tyler B.M."/>
            <person name="Meinhardt L.W."/>
            <person name="Bailey B.A."/>
        </authorList>
    </citation>
    <scope>NUCLEOTIDE SEQUENCE [LARGE SCALE GENOMIC DNA]</scope>
    <source>
        <strain evidence="2">zdho120</strain>
    </source>
</reference>
<dbReference type="AlphaFoldDB" id="A0A225V1X0"/>
<organism evidence="1 2">
    <name type="scientific">Phytophthora megakarya</name>
    <dbReference type="NCBI Taxonomy" id="4795"/>
    <lineage>
        <taxon>Eukaryota</taxon>
        <taxon>Sar</taxon>
        <taxon>Stramenopiles</taxon>
        <taxon>Oomycota</taxon>
        <taxon>Peronosporomycetes</taxon>
        <taxon>Peronosporales</taxon>
        <taxon>Peronosporaceae</taxon>
        <taxon>Phytophthora</taxon>
    </lineage>
</organism>
<name>A0A225V1X0_9STRA</name>
<dbReference type="EMBL" id="NBNE01009135">
    <property type="protein sequence ID" value="OWY98726.1"/>
    <property type="molecule type" value="Genomic_DNA"/>
</dbReference>
<dbReference type="Proteomes" id="UP000198211">
    <property type="component" value="Unassembled WGS sequence"/>
</dbReference>
<evidence type="ECO:0000313" key="1">
    <source>
        <dbReference type="EMBL" id="OWY98726.1"/>
    </source>
</evidence>